<keyword evidence="2" id="KW-1015">Disulfide bond</keyword>
<dbReference type="Pfam" id="PF00047">
    <property type="entry name" value="ig"/>
    <property type="match status" value="3"/>
</dbReference>
<dbReference type="FunFam" id="2.60.40.10:FF:000049">
    <property type="entry name" value="Leukocyte immunoglobulin-like receptor subfamily B member 1"/>
    <property type="match status" value="3"/>
</dbReference>
<evidence type="ECO:0000256" key="3">
    <source>
        <dbReference type="ARBA" id="ARBA00023319"/>
    </source>
</evidence>
<protein>
    <recommendedName>
        <fullName evidence="5">Immunoglobulin domain-containing protein</fullName>
    </recommendedName>
</protein>
<sequence length="430" mass="47886">EDFMSVIFPCCGQLLSQMSWGPHNILYHDKLSLTAWPSPVVPQGQHVTLHCDSRLGFDIFRLDKEDGAHIPELQDRVFQKSFLLGPVTPAHAGVYRCYNSNPHFSNGVPAPSDPLVIKVSGIYKKPSLSAQPSTLVKNGGKVTLQCCSEVMFETFIFVLHRQKVTKDLLNLSGESYDGGSQANVSIDPLTPVHAGTYRCYGSLNHQPYVWSEPSDPLDIVITGEYQFKKPSISAQPDFVVRSGENVTLSCSSDSSFGMYHLSREGEPQGHCLPAVQSHSGTFQADFPLGPVTHKGTYRCYGSFNGSPYAWSSPSDPLHLSVRAGMICFLLVSDLPADNHKLLIGLSVAIILFAFLLVFLIHHWHSTKKNAAVMDQEPEVNRSMNMEEVTQEVTYTELDHWVYTWKKITPTSQRLKESPTETSMYMELVKC</sequence>
<keyword evidence="1" id="KW-0732">Signal</keyword>
<dbReference type="Gene3D" id="2.60.40.10">
    <property type="entry name" value="Immunoglobulins"/>
    <property type="match status" value="3"/>
</dbReference>
<keyword evidence="4" id="KW-1133">Transmembrane helix</keyword>
<dbReference type="PANTHER" id="PTHR11738:SF113">
    <property type="entry name" value="KILLER CELL IMMUNOGLOBULIN-LIKE RECEPTOR 2DL4"/>
    <property type="match status" value="1"/>
</dbReference>
<dbReference type="SUPFAM" id="SSF48726">
    <property type="entry name" value="Immunoglobulin"/>
    <property type="match status" value="3"/>
</dbReference>
<feature type="domain" description="Immunoglobulin" evidence="5">
    <location>
        <begin position="36"/>
        <end position="120"/>
    </location>
</feature>
<evidence type="ECO:0000313" key="6">
    <source>
        <dbReference type="Ensembl" id="ENSCCNP00000009791.1"/>
    </source>
</evidence>
<dbReference type="Ensembl" id="ENSCCNT00000012884.1">
    <property type="protein sequence ID" value="ENSCCNP00000009791.1"/>
    <property type="gene ID" value="ENSCCNG00000007066.1"/>
</dbReference>
<evidence type="ECO:0000259" key="5">
    <source>
        <dbReference type="SMART" id="SM00409"/>
    </source>
</evidence>
<dbReference type="InterPro" id="IPR003599">
    <property type="entry name" value="Ig_sub"/>
</dbReference>
<keyword evidence="4" id="KW-0812">Transmembrane</keyword>
<proteinExistence type="predicted"/>
<dbReference type="GO" id="GO:0002764">
    <property type="term" value="P:immune response-regulating signaling pathway"/>
    <property type="evidence" value="ECO:0007669"/>
    <property type="project" value="TreeGrafter"/>
</dbReference>
<gene>
    <name evidence="6" type="primary">LOC109685401</name>
</gene>
<feature type="transmembrane region" description="Helical" evidence="4">
    <location>
        <begin position="341"/>
        <end position="360"/>
    </location>
</feature>
<accession>A0A8C0WDM7</accession>
<dbReference type="AlphaFoldDB" id="A0A8C0WDM7"/>
<feature type="domain" description="Immunoglobulin" evidence="5">
    <location>
        <begin position="235"/>
        <end position="322"/>
    </location>
</feature>
<keyword evidence="3" id="KW-0393">Immunoglobulin domain</keyword>
<dbReference type="SMART" id="SM00409">
    <property type="entry name" value="IG"/>
    <property type="match status" value="3"/>
</dbReference>
<evidence type="ECO:0000256" key="4">
    <source>
        <dbReference type="SAM" id="Phobius"/>
    </source>
</evidence>
<dbReference type="InterPro" id="IPR036179">
    <property type="entry name" value="Ig-like_dom_sf"/>
</dbReference>
<feature type="domain" description="Immunoglobulin" evidence="5">
    <location>
        <begin position="131"/>
        <end position="222"/>
    </location>
</feature>
<dbReference type="InterPro" id="IPR050412">
    <property type="entry name" value="Ig-like_Receptors_ImmuneReg"/>
</dbReference>
<evidence type="ECO:0000256" key="2">
    <source>
        <dbReference type="ARBA" id="ARBA00023157"/>
    </source>
</evidence>
<keyword evidence="4" id="KW-0472">Membrane</keyword>
<reference evidence="6" key="1">
    <citation type="submission" date="2023-09" db="UniProtKB">
        <authorList>
            <consortium name="Ensembl"/>
        </authorList>
    </citation>
    <scope>IDENTIFICATION</scope>
</reference>
<organism evidence="6">
    <name type="scientific">Castor canadensis</name>
    <name type="common">American beaver</name>
    <dbReference type="NCBI Taxonomy" id="51338"/>
    <lineage>
        <taxon>Eukaryota</taxon>
        <taxon>Metazoa</taxon>
        <taxon>Chordata</taxon>
        <taxon>Craniata</taxon>
        <taxon>Vertebrata</taxon>
        <taxon>Euteleostomi</taxon>
        <taxon>Mammalia</taxon>
        <taxon>Eutheria</taxon>
        <taxon>Euarchontoglires</taxon>
        <taxon>Glires</taxon>
        <taxon>Rodentia</taxon>
        <taxon>Castorimorpha</taxon>
        <taxon>Castoridae</taxon>
        <taxon>Castor</taxon>
    </lineage>
</organism>
<evidence type="ECO:0000256" key="1">
    <source>
        <dbReference type="ARBA" id="ARBA00022729"/>
    </source>
</evidence>
<dbReference type="InterPro" id="IPR013151">
    <property type="entry name" value="Immunoglobulin_dom"/>
</dbReference>
<dbReference type="InterPro" id="IPR013783">
    <property type="entry name" value="Ig-like_fold"/>
</dbReference>
<name>A0A8C0WDM7_CASCN</name>
<dbReference type="GO" id="GO:0005886">
    <property type="term" value="C:plasma membrane"/>
    <property type="evidence" value="ECO:0007669"/>
    <property type="project" value="TreeGrafter"/>
</dbReference>
<dbReference type="PANTHER" id="PTHR11738">
    <property type="entry name" value="MHC CLASS I NK CELL RECEPTOR"/>
    <property type="match status" value="1"/>
</dbReference>